<gene>
    <name evidence="1" type="ORF">BV394_10595</name>
</gene>
<dbReference type="EMBL" id="CP019124">
    <property type="protein sequence ID" value="APX90115.1"/>
    <property type="molecule type" value="Genomic_DNA"/>
</dbReference>
<accession>A0A2M9DA75</accession>
<organism evidence="1 2">
    <name type="scientific">Brevirhabdus pacifica</name>
    <dbReference type="NCBI Taxonomy" id="1267768"/>
    <lineage>
        <taxon>Bacteria</taxon>
        <taxon>Pseudomonadati</taxon>
        <taxon>Pseudomonadota</taxon>
        <taxon>Alphaproteobacteria</taxon>
        <taxon>Rhodobacterales</taxon>
        <taxon>Paracoccaceae</taxon>
        <taxon>Brevirhabdus</taxon>
    </lineage>
</organism>
<dbReference type="STRING" id="1267768.BV394_10595"/>
<evidence type="ECO:0000313" key="1">
    <source>
        <dbReference type="EMBL" id="APX90115.1"/>
    </source>
</evidence>
<dbReference type="Proteomes" id="UP000187266">
    <property type="component" value="Chromosome"/>
</dbReference>
<name>A0A1U7DJL0_9RHOB</name>
<dbReference type="Gene3D" id="2.30.30.40">
    <property type="entry name" value="SH3 Domains"/>
    <property type="match status" value="1"/>
</dbReference>
<reference evidence="1 2" key="1">
    <citation type="submission" date="2017-01" db="EMBL/GenBank/DDBJ databases">
        <title>Genomic analysis of Xuhuaishuia manganoxidans DY6-4.</title>
        <authorList>
            <person name="Wang X."/>
        </authorList>
    </citation>
    <scope>NUCLEOTIDE SEQUENCE [LARGE SCALE GENOMIC DNA]</scope>
    <source>
        <strain evidence="1 2">DY6-4</strain>
    </source>
</reference>
<sequence>MLRLTSALTAGVYMTMVVFGDGGPTSQISAAQASTESEGAVVSRAAASNTALYTAKLSDEDAIKVAVAATKAPLPTAEPAEATEEVKTAAVAEDKADAANKVFVTGNVVNMRAGPSTKNPVLSKLNMGSAADLLDSLDNGWAKIRDENGKIGYMSAKFLSDKNPRES</sequence>
<dbReference type="AlphaFoldDB" id="A0A1U7DJL0"/>
<evidence type="ECO:0000313" key="2">
    <source>
        <dbReference type="Proteomes" id="UP000187266"/>
    </source>
</evidence>
<accession>A0A1U7DJL0</accession>
<dbReference type="Pfam" id="PF08239">
    <property type="entry name" value="SH3_3"/>
    <property type="match status" value="1"/>
</dbReference>
<dbReference type="InterPro" id="IPR003646">
    <property type="entry name" value="SH3-like_bac-type"/>
</dbReference>
<keyword evidence="2" id="KW-1185">Reference proteome</keyword>
<protein>
    <submittedName>
        <fullName evidence="1">Uncharacterized protein</fullName>
    </submittedName>
</protein>
<dbReference type="PROSITE" id="PS51781">
    <property type="entry name" value="SH3B"/>
    <property type="match status" value="1"/>
</dbReference>
<dbReference type="RefSeq" id="WP_076980136.1">
    <property type="nucleotide sequence ID" value="NZ_CP019124.1"/>
</dbReference>
<dbReference type="SMART" id="SM00287">
    <property type="entry name" value="SH3b"/>
    <property type="match status" value="1"/>
</dbReference>
<proteinExistence type="predicted"/>
<dbReference type="OrthoDB" id="7433551at2"/>